<dbReference type="GO" id="GO:0019305">
    <property type="term" value="P:dTDP-rhamnose biosynthetic process"/>
    <property type="evidence" value="ECO:0007669"/>
    <property type="project" value="UniProtKB-UniRule"/>
</dbReference>
<evidence type="ECO:0000256" key="6">
    <source>
        <dbReference type="PIRSR" id="PIRSR600888-3"/>
    </source>
</evidence>
<reference evidence="9" key="1">
    <citation type="submission" date="2018-03" db="EMBL/GenBank/DDBJ databases">
        <authorList>
            <person name="Rodrigo-Torres L."/>
            <person name="Arahal R. D."/>
            <person name="Lucena T."/>
        </authorList>
    </citation>
    <scope>NUCLEOTIDE SEQUENCE [LARGE SCALE GENOMIC DNA]</scope>
    <source>
        <strain evidence="9">CECT 8811</strain>
    </source>
</reference>
<gene>
    <name evidence="8" type="primary">rfbC</name>
    <name evidence="8" type="ORF">ALP8811_02828</name>
</gene>
<evidence type="ECO:0000256" key="3">
    <source>
        <dbReference type="ARBA" id="ARBA00012098"/>
    </source>
</evidence>
<comment type="function">
    <text evidence="2 7">Catalyzes the epimerization of the C3' and C5'positions of dTDP-6-deoxy-D-xylo-4-hexulose, forming dTDP-6-deoxy-L-lyxo-4-hexulose.</text>
</comment>
<keyword evidence="9" id="KW-1185">Reference proteome</keyword>
<name>A0A2R8ASA8_9RHOB</name>
<dbReference type="CDD" id="cd00438">
    <property type="entry name" value="cupin_RmlC"/>
    <property type="match status" value="1"/>
</dbReference>
<comment type="pathway">
    <text evidence="7">Carbohydrate biosynthesis; dTDP-L-rhamnose biosynthesis.</text>
</comment>
<accession>A0A2R8ASA8</accession>
<evidence type="ECO:0000256" key="5">
    <source>
        <dbReference type="PIRSR" id="PIRSR600888-1"/>
    </source>
</evidence>
<dbReference type="GO" id="GO:0008830">
    <property type="term" value="F:dTDP-4-dehydrorhamnose 3,5-epimerase activity"/>
    <property type="evidence" value="ECO:0007669"/>
    <property type="project" value="UniProtKB-UniRule"/>
</dbReference>
<dbReference type="AlphaFoldDB" id="A0A2R8ASA8"/>
<feature type="active site" description="Proton acceptor" evidence="5">
    <location>
        <position position="62"/>
    </location>
</feature>
<dbReference type="EMBL" id="OMOI01000002">
    <property type="protein sequence ID" value="SPF78895.1"/>
    <property type="molecule type" value="Genomic_DNA"/>
</dbReference>
<evidence type="ECO:0000256" key="4">
    <source>
        <dbReference type="ARBA" id="ARBA00019595"/>
    </source>
</evidence>
<protein>
    <recommendedName>
        <fullName evidence="4 7">dTDP-4-dehydrorhamnose 3,5-epimerase</fullName>
        <ecNumber evidence="3 7">5.1.3.13</ecNumber>
    </recommendedName>
    <alternativeName>
        <fullName evidence="7">Thymidine diphospho-4-keto-rhamnose 3,5-epimerase</fullName>
    </alternativeName>
</protein>
<comment type="subunit">
    <text evidence="7">Homodimer.</text>
</comment>
<dbReference type="GO" id="GO:0005829">
    <property type="term" value="C:cytosol"/>
    <property type="evidence" value="ECO:0007669"/>
    <property type="project" value="TreeGrafter"/>
</dbReference>
<feature type="site" description="Participates in a stacking interaction with the thymidine ring of dTDP-4-oxo-6-deoxyglucose" evidence="6">
    <location>
        <position position="138"/>
    </location>
</feature>
<dbReference type="PANTHER" id="PTHR21047">
    <property type="entry name" value="DTDP-6-DEOXY-D-GLUCOSE-3,5 EPIMERASE"/>
    <property type="match status" value="1"/>
</dbReference>
<dbReference type="Gene3D" id="2.60.120.10">
    <property type="entry name" value="Jelly Rolls"/>
    <property type="match status" value="1"/>
</dbReference>
<dbReference type="EC" id="5.1.3.13" evidence="3 7"/>
<dbReference type="UniPathway" id="UPA00124"/>
<keyword evidence="7 8" id="KW-0413">Isomerase</keyword>
<dbReference type="OrthoDB" id="9800680at2"/>
<comment type="catalytic activity">
    <reaction evidence="1 7">
        <text>dTDP-4-dehydro-6-deoxy-alpha-D-glucose = dTDP-4-dehydro-beta-L-rhamnose</text>
        <dbReference type="Rhea" id="RHEA:16969"/>
        <dbReference type="ChEBI" id="CHEBI:57649"/>
        <dbReference type="ChEBI" id="CHEBI:62830"/>
        <dbReference type="EC" id="5.1.3.13"/>
    </reaction>
</comment>
<dbReference type="GO" id="GO:0000271">
    <property type="term" value="P:polysaccharide biosynthetic process"/>
    <property type="evidence" value="ECO:0007669"/>
    <property type="project" value="TreeGrafter"/>
</dbReference>
<dbReference type="InterPro" id="IPR011051">
    <property type="entry name" value="RmlC_Cupin_sf"/>
</dbReference>
<dbReference type="InterPro" id="IPR000888">
    <property type="entry name" value="RmlC-like"/>
</dbReference>
<evidence type="ECO:0000256" key="1">
    <source>
        <dbReference type="ARBA" id="ARBA00001298"/>
    </source>
</evidence>
<evidence type="ECO:0000313" key="8">
    <source>
        <dbReference type="EMBL" id="SPF78895.1"/>
    </source>
</evidence>
<evidence type="ECO:0000256" key="2">
    <source>
        <dbReference type="ARBA" id="ARBA00001997"/>
    </source>
</evidence>
<dbReference type="SUPFAM" id="SSF51182">
    <property type="entry name" value="RmlC-like cupins"/>
    <property type="match status" value="1"/>
</dbReference>
<proteinExistence type="inferred from homology"/>
<dbReference type="Pfam" id="PF00908">
    <property type="entry name" value="dTDP_sugar_isom"/>
    <property type="match status" value="1"/>
</dbReference>
<dbReference type="NCBIfam" id="TIGR01221">
    <property type="entry name" value="rmlC"/>
    <property type="match status" value="1"/>
</dbReference>
<evidence type="ECO:0000313" key="9">
    <source>
        <dbReference type="Proteomes" id="UP000244911"/>
    </source>
</evidence>
<feature type="active site" description="Proton donor" evidence="5">
    <location>
        <position position="132"/>
    </location>
</feature>
<comment type="similarity">
    <text evidence="7">Belongs to the dTDP-4-dehydrorhamnose 3,5-epimerase family.</text>
</comment>
<organism evidence="8 9">
    <name type="scientific">Aliiroseovarius pelagivivens</name>
    <dbReference type="NCBI Taxonomy" id="1639690"/>
    <lineage>
        <taxon>Bacteria</taxon>
        <taxon>Pseudomonadati</taxon>
        <taxon>Pseudomonadota</taxon>
        <taxon>Alphaproteobacteria</taxon>
        <taxon>Rhodobacterales</taxon>
        <taxon>Paracoccaceae</taxon>
        <taxon>Aliiroseovarius</taxon>
    </lineage>
</organism>
<dbReference type="InterPro" id="IPR014710">
    <property type="entry name" value="RmlC-like_jellyroll"/>
</dbReference>
<dbReference type="Proteomes" id="UP000244911">
    <property type="component" value="Unassembled WGS sequence"/>
</dbReference>
<evidence type="ECO:0000256" key="7">
    <source>
        <dbReference type="RuleBase" id="RU364069"/>
    </source>
</evidence>
<dbReference type="PANTHER" id="PTHR21047:SF2">
    <property type="entry name" value="THYMIDINE DIPHOSPHO-4-KETO-RHAMNOSE 3,5-EPIMERASE"/>
    <property type="match status" value="1"/>
</dbReference>
<sequence length="186" mass="20789">MKITETTLPGVLLLEPARFGDDRGFFSESWNRQRMSENGIDIDFVQDNHSLSRQVGTVRGLHFQSPPHAQAKLVRCGRGSLFDVAVDIRKGSPTYGQWVGYELSFENGRQLLVPEGFLHGFITRSPDTEIVYKCSDYYAPDCDGAVRWDSCGIDWDFDGEPQLSPKDQDAPALADFDSPFTYGVSA</sequence>
<dbReference type="RefSeq" id="WP_108857874.1">
    <property type="nucleotide sequence ID" value="NZ_OMOI01000002.1"/>
</dbReference>